<keyword evidence="3" id="KW-1185">Reference proteome</keyword>
<keyword evidence="1" id="KW-0812">Transmembrane</keyword>
<evidence type="ECO:0000313" key="2">
    <source>
        <dbReference type="EMBL" id="POY38506.1"/>
    </source>
</evidence>
<feature type="transmembrane region" description="Helical" evidence="1">
    <location>
        <begin position="35"/>
        <end position="54"/>
    </location>
</feature>
<evidence type="ECO:0000256" key="1">
    <source>
        <dbReference type="SAM" id="Phobius"/>
    </source>
</evidence>
<dbReference type="Proteomes" id="UP000236893">
    <property type="component" value="Unassembled WGS sequence"/>
</dbReference>
<proteinExistence type="predicted"/>
<sequence length="69" mass="8163">MLLLSDLSSKVGALLIKIGFSEETLSALQKIDSHFAFKWLSIIVIPTLFLIVFWQKRKLYDYQRRYGRR</sequence>
<evidence type="ECO:0000313" key="3">
    <source>
        <dbReference type="Proteomes" id="UP000236893"/>
    </source>
</evidence>
<comment type="caution">
    <text evidence="2">The sequence shown here is derived from an EMBL/GenBank/DDBJ whole genome shotgun (WGS) entry which is preliminary data.</text>
</comment>
<keyword evidence="1" id="KW-0472">Membrane</keyword>
<accession>A0A2S5A7I9</accession>
<organism evidence="2 3">
    <name type="scientific">Solitalea longa</name>
    <dbReference type="NCBI Taxonomy" id="2079460"/>
    <lineage>
        <taxon>Bacteria</taxon>
        <taxon>Pseudomonadati</taxon>
        <taxon>Bacteroidota</taxon>
        <taxon>Sphingobacteriia</taxon>
        <taxon>Sphingobacteriales</taxon>
        <taxon>Sphingobacteriaceae</taxon>
        <taxon>Solitalea</taxon>
    </lineage>
</organism>
<dbReference type="AlphaFoldDB" id="A0A2S5A7I9"/>
<protein>
    <submittedName>
        <fullName evidence="2">Uncharacterized protein</fullName>
    </submittedName>
</protein>
<reference evidence="2 3" key="1">
    <citation type="submission" date="2018-01" db="EMBL/GenBank/DDBJ databases">
        <authorList>
            <person name="Gaut B.S."/>
            <person name="Morton B.R."/>
            <person name="Clegg M.T."/>
            <person name="Duvall M.R."/>
        </authorList>
    </citation>
    <scope>NUCLEOTIDE SEQUENCE [LARGE SCALE GENOMIC DNA]</scope>
    <source>
        <strain evidence="2 3">HR-AV</strain>
    </source>
</reference>
<name>A0A2S5A7I9_9SPHI</name>
<gene>
    <name evidence="2" type="ORF">C3K47_03675</name>
</gene>
<keyword evidence="1" id="KW-1133">Transmembrane helix</keyword>
<dbReference type="EMBL" id="PQVF01000002">
    <property type="protein sequence ID" value="POY38506.1"/>
    <property type="molecule type" value="Genomic_DNA"/>
</dbReference>